<sequence length="302" mass="33402">MLAFVRGPADISQLVCPDDAIMSRLKEALRQSNEDPQHWTVKEFNAKQAVAKTIGSVQPTGSPQWESATNLMTGGSSKRLDGLLQSASTSDPEDSNSLALPRIPSMVTSAWERNYIAEKRRCPYKIAETEEILIGTGSVAAYLGYHYSGINKKVWGNHLSVFGRGKAKATVIRLTAEEFVEIVRSRFPQYGDSAKSDLAILHLLHRGNAGGLDLHIHAPQYVYWKYDNSQETWEANNLFDLAKNVGATMQEAKRLVFSSVTTEIVFNGYTIRALANSFHARASATFDYGKDCEPTATREHSA</sequence>
<protein>
    <submittedName>
        <fullName evidence="1">Uncharacterized protein</fullName>
    </submittedName>
</protein>
<organism evidence="1 2">
    <name type="scientific">Naganishia liquefaciens</name>
    <dbReference type="NCBI Taxonomy" id="104408"/>
    <lineage>
        <taxon>Eukaryota</taxon>
        <taxon>Fungi</taxon>
        <taxon>Dikarya</taxon>
        <taxon>Basidiomycota</taxon>
        <taxon>Agaricomycotina</taxon>
        <taxon>Tremellomycetes</taxon>
        <taxon>Filobasidiales</taxon>
        <taxon>Filobasidiaceae</taxon>
        <taxon>Naganishia</taxon>
    </lineage>
</organism>
<accession>A0A8H3TWE3</accession>
<evidence type="ECO:0000313" key="2">
    <source>
        <dbReference type="Proteomes" id="UP000620104"/>
    </source>
</evidence>
<proteinExistence type="predicted"/>
<gene>
    <name evidence="1" type="ORF">NliqN6_4407</name>
</gene>
<reference evidence="1" key="1">
    <citation type="submission" date="2020-07" db="EMBL/GenBank/DDBJ databases">
        <title>Draft Genome Sequence of a Deep-Sea Yeast, Naganishia (Cryptococcus) liquefaciens strain N6.</title>
        <authorList>
            <person name="Han Y.W."/>
            <person name="Kajitani R."/>
            <person name="Morimoto H."/>
            <person name="Parhat M."/>
            <person name="Tsubouchi H."/>
            <person name="Bakenova O."/>
            <person name="Ogata M."/>
            <person name="Argunhan B."/>
            <person name="Aoki R."/>
            <person name="Kajiwara S."/>
            <person name="Itoh T."/>
            <person name="Iwasaki H."/>
        </authorList>
    </citation>
    <scope>NUCLEOTIDE SEQUENCE</scope>
    <source>
        <strain evidence="1">N6</strain>
    </source>
</reference>
<dbReference type="AlphaFoldDB" id="A0A8H3TWE3"/>
<name>A0A8H3TWE3_9TREE</name>
<comment type="caution">
    <text evidence="1">The sequence shown here is derived from an EMBL/GenBank/DDBJ whole genome shotgun (WGS) entry which is preliminary data.</text>
</comment>
<dbReference type="Proteomes" id="UP000620104">
    <property type="component" value="Unassembled WGS sequence"/>
</dbReference>
<evidence type="ECO:0000313" key="1">
    <source>
        <dbReference type="EMBL" id="GHJ88005.1"/>
    </source>
</evidence>
<dbReference type="EMBL" id="BLZA01000024">
    <property type="protein sequence ID" value="GHJ88005.1"/>
    <property type="molecule type" value="Genomic_DNA"/>
</dbReference>
<keyword evidence="2" id="KW-1185">Reference proteome</keyword>